<comment type="caution">
    <text evidence="3">The sequence shown here is derived from an EMBL/GenBank/DDBJ whole genome shotgun (WGS) entry which is preliminary data.</text>
</comment>
<accession>A0ABY2B5H4</accession>
<evidence type="ECO:0000256" key="1">
    <source>
        <dbReference type="ARBA" id="ARBA00008580"/>
    </source>
</evidence>
<keyword evidence="4" id="KW-1185">Reference proteome</keyword>
<comment type="similarity">
    <text evidence="1">Belongs to the ParD antitoxin family.</text>
</comment>
<dbReference type="Proteomes" id="UP000295270">
    <property type="component" value="Unassembled WGS sequence"/>
</dbReference>
<dbReference type="Pfam" id="PF03693">
    <property type="entry name" value="ParD_antitoxin"/>
    <property type="match status" value="1"/>
</dbReference>
<keyword evidence="2" id="KW-1277">Toxin-antitoxin system</keyword>
<evidence type="ECO:0000313" key="4">
    <source>
        <dbReference type="Proteomes" id="UP000295270"/>
    </source>
</evidence>
<dbReference type="EMBL" id="SLWA01000001">
    <property type="protein sequence ID" value="TCN60579.1"/>
    <property type="molecule type" value="Genomic_DNA"/>
</dbReference>
<dbReference type="SUPFAM" id="SSF47598">
    <property type="entry name" value="Ribbon-helix-helix"/>
    <property type="match status" value="1"/>
</dbReference>
<organism evidence="3 4">
    <name type="scientific">Flavobacterium circumlabens</name>
    <dbReference type="NCBI Taxonomy" id="2133765"/>
    <lineage>
        <taxon>Bacteria</taxon>
        <taxon>Pseudomonadati</taxon>
        <taxon>Bacteroidota</taxon>
        <taxon>Flavobacteriia</taxon>
        <taxon>Flavobacteriales</taxon>
        <taxon>Flavobacteriaceae</taxon>
        <taxon>Flavobacterium</taxon>
    </lineage>
</organism>
<name>A0ABY2B5H4_9FLAO</name>
<sequence>MAELPKNGNFIKKINFMGKNTSISLGNHFESFIESSVSEGRFNNASEVIRAGLRLLEEEETRVTALRNAIHDGFESGRAVNFDPEKHLKHLKARNK</sequence>
<protein>
    <submittedName>
        <fullName evidence="3">Antitoxin ParD1/3/4</fullName>
    </submittedName>
</protein>
<dbReference type="CDD" id="cd22231">
    <property type="entry name" value="RHH_NikR_HicB-like"/>
    <property type="match status" value="1"/>
</dbReference>
<dbReference type="InterPro" id="IPR038296">
    <property type="entry name" value="ParD_sf"/>
</dbReference>
<dbReference type="InterPro" id="IPR010985">
    <property type="entry name" value="Ribbon_hlx_hlx"/>
</dbReference>
<evidence type="ECO:0000313" key="3">
    <source>
        <dbReference type="EMBL" id="TCN60579.1"/>
    </source>
</evidence>
<evidence type="ECO:0000256" key="2">
    <source>
        <dbReference type="ARBA" id="ARBA00022649"/>
    </source>
</evidence>
<dbReference type="NCBIfam" id="TIGR02606">
    <property type="entry name" value="antidote_CC2985"/>
    <property type="match status" value="1"/>
</dbReference>
<dbReference type="InterPro" id="IPR022789">
    <property type="entry name" value="ParD"/>
</dbReference>
<proteinExistence type="inferred from homology"/>
<reference evidence="3 4" key="1">
    <citation type="journal article" date="2015" name="Stand. Genomic Sci.">
        <title>Genomic Encyclopedia of Bacterial and Archaeal Type Strains, Phase III: the genomes of soil and plant-associated and newly described type strains.</title>
        <authorList>
            <person name="Whitman W.B."/>
            <person name="Woyke T."/>
            <person name="Klenk H.P."/>
            <person name="Zhou Y."/>
            <person name="Lilburn T.G."/>
            <person name="Beck B.J."/>
            <person name="De Vos P."/>
            <person name="Vandamme P."/>
            <person name="Eisen J.A."/>
            <person name="Garrity G."/>
            <person name="Hugenholtz P."/>
            <person name="Kyrpides N.C."/>
        </authorList>
    </citation>
    <scope>NUCLEOTIDE SEQUENCE [LARGE SCALE GENOMIC DNA]</scope>
    <source>
        <strain evidence="3 4">P5626</strain>
    </source>
</reference>
<dbReference type="Gene3D" id="6.10.10.120">
    <property type="entry name" value="Antitoxin ParD1-like"/>
    <property type="match status" value="1"/>
</dbReference>
<gene>
    <name evidence="3" type="ORF">EV142_101151</name>
</gene>
<dbReference type="PANTHER" id="PTHR36582">
    <property type="entry name" value="ANTITOXIN PARD"/>
    <property type="match status" value="1"/>
</dbReference>
<dbReference type="PANTHER" id="PTHR36582:SF2">
    <property type="entry name" value="ANTITOXIN PARD"/>
    <property type="match status" value="1"/>
</dbReference>